<evidence type="ECO:0000259" key="4">
    <source>
        <dbReference type="Pfam" id="PF01872"/>
    </source>
</evidence>
<protein>
    <recommendedName>
        <fullName evidence="4">Bacterial bifunctional deaminase-reductase C-terminal domain-containing protein</fullName>
    </recommendedName>
</protein>
<keyword evidence="3" id="KW-0560">Oxidoreductase</keyword>
<dbReference type="STRING" id="360411.AC812_00890"/>
<feature type="domain" description="Bacterial bifunctional deaminase-reductase C-terminal" evidence="4">
    <location>
        <begin position="8"/>
        <end position="213"/>
    </location>
</feature>
<evidence type="ECO:0000256" key="3">
    <source>
        <dbReference type="ARBA" id="ARBA00023002"/>
    </source>
</evidence>
<dbReference type="InterPro" id="IPR050765">
    <property type="entry name" value="Riboflavin_Biosynth_HTPR"/>
</dbReference>
<dbReference type="GO" id="GO:0009231">
    <property type="term" value="P:riboflavin biosynthetic process"/>
    <property type="evidence" value="ECO:0007669"/>
    <property type="project" value="UniProtKB-UniPathway"/>
</dbReference>
<gene>
    <name evidence="5" type="ORF">AC812_00890</name>
</gene>
<dbReference type="InterPro" id="IPR024072">
    <property type="entry name" value="DHFR-like_dom_sf"/>
</dbReference>
<accession>A0A0N8GNN3</accession>
<evidence type="ECO:0000256" key="2">
    <source>
        <dbReference type="ARBA" id="ARBA00022857"/>
    </source>
</evidence>
<dbReference type="SUPFAM" id="SSF53597">
    <property type="entry name" value="Dihydrofolate reductase-like"/>
    <property type="match status" value="1"/>
</dbReference>
<dbReference type="UniPathway" id="UPA00275"/>
<dbReference type="AlphaFoldDB" id="A0A0N8GNN3"/>
<dbReference type="EMBL" id="LGHJ01000004">
    <property type="protein sequence ID" value="KPL78578.1"/>
    <property type="molecule type" value="Genomic_DNA"/>
</dbReference>
<comment type="pathway">
    <text evidence="1">Cofactor biosynthesis; riboflavin biosynthesis.</text>
</comment>
<dbReference type="GO" id="GO:0008703">
    <property type="term" value="F:5-amino-6-(5-phosphoribosylamino)uracil reductase activity"/>
    <property type="evidence" value="ECO:0007669"/>
    <property type="project" value="InterPro"/>
</dbReference>
<evidence type="ECO:0000313" key="5">
    <source>
        <dbReference type="EMBL" id="KPL78578.1"/>
    </source>
</evidence>
<keyword evidence="6" id="KW-1185">Reference proteome</keyword>
<comment type="caution">
    <text evidence="5">The sequence shown here is derived from an EMBL/GenBank/DDBJ whole genome shotgun (WGS) entry which is preliminary data.</text>
</comment>
<dbReference type="NCBIfam" id="TIGR00227">
    <property type="entry name" value="ribD_Cterm"/>
    <property type="match status" value="1"/>
</dbReference>
<dbReference type="Pfam" id="PF01872">
    <property type="entry name" value="RibD_C"/>
    <property type="match status" value="1"/>
</dbReference>
<dbReference type="PANTHER" id="PTHR38011">
    <property type="entry name" value="DIHYDROFOLATE REDUCTASE FAMILY PROTEIN (AFU_ORTHOLOGUE AFUA_8G06820)"/>
    <property type="match status" value="1"/>
</dbReference>
<name>A0A0N8GNN3_9CHLR</name>
<dbReference type="Proteomes" id="UP000050514">
    <property type="component" value="Unassembled WGS sequence"/>
</dbReference>
<evidence type="ECO:0000313" key="6">
    <source>
        <dbReference type="Proteomes" id="UP000050514"/>
    </source>
</evidence>
<dbReference type="PANTHER" id="PTHR38011:SF7">
    <property type="entry name" value="2,5-DIAMINO-6-RIBOSYLAMINO-4(3H)-PYRIMIDINONE 5'-PHOSPHATE REDUCTASE"/>
    <property type="match status" value="1"/>
</dbReference>
<reference evidence="5 6" key="1">
    <citation type="submission" date="2015-07" db="EMBL/GenBank/DDBJ databases">
        <title>Draft genome of Bellilinea caldifistulae DSM 17877.</title>
        <authorList>
            <person name="Hemp J."/>
            <person name="Ward L.M."/>
            <person name="Pace L.A."/>
            <person name="Fischer W.W."/>
        </authorList>
    </citation>
    <scope>NUCLEOTIDE SEQUENCE [LARGE SCALE GENOMIC DNA]</scope>
    <source>
        <strain evidence="5 6">GOMI-1</strain>
    </source>
</reference>
<evidence type="ECO:0000256" key="1">
    <source>
        <dbReference type="ARBA" id="ARBA00005104"/>
    </source>
</evidence>
<keyword evidence="2" id="KW-0521">NADP</keyword>
<dbReference type="Gene3D" id="3.40.430.10">
    <property type="entry name" value="Dihydrofolate Reductase, subunit A"/>
    <property type="match status" value="1"/>
</dbReference>
<dbReference type="InterPro" id="IPR002734">
    <property type="entry name" value="RibDG_C"/>
</dbReference>
<dbReference type="GO" id="GO:0050661">
    <property type="term" value="F:NADP binding"/>
    <property type="evidence" value="ECO:0007669"/>
    <property type="project" value="InterPro"/>
</dbReference>
<sequence length="222" mass="25001">MAENQKKPLVTLSYAQTLDGSLTIRRGRPIGLSGPQSQRLTHRLRASHDAILIGIGTVLSDDPQLTVRLVKGKNPQPIILDSRLRIPLECQLLRRQDCKVWVACAVTAEETRQRRLLQRGVELIPLPRRGDRGLDLEKLLQELWQRGIESVMVEGGAKVLTSFLTERLADLAVITIVPRWLGGVNVISHQRASDQLPSLNHVRYEVFGRDVVVFGDLDWSER</sequence>
<dbReference type="InterPro" id="IPR011549">
    <property type="entry name" value="RibD_C"/>
</dbReference>
<organism evidence="5 6">
    <name type="scientific">Bellilinea caldifistulae</name>
    <dbReference type="NCBI Taxonomy" id="360411"/>
    <lineage>
        <taxon>Bacteria</taxon>
        <taxon>Bacillati</taxon>
        <taxon>Chloroflexota</taxon>
        <taxon>Anaerolineae</taxon>
        <taxon>Anaerolineales</taxon>
        <taxon>Anaerolineaceae</taxon>
        <taxon>Bellilinea</taxon>
    </lineage>
</organism>
<proteinExistence type="predicted"/>